<keyword evidence="1" id="KW-0479">Metal-binding</keyword>
<feature type="domain" description="Plastocyanin-like" evidence="6">
    <location>
        <begin position="386"/>
        <end position="494"/>
    </location>
</feature>
<dbReference type="CDD" id="cd04202">
    <property type="entry name" value="CuRO_D2_2dMcoN_like"/>
    <property type="match status" value="1"/>
</dbReference>
<proteinExistence type="predicted"/>
<dbReference type="PANTHER" id="PTHR11709:SF394">
    <property type="entry name" value="FI03373P-RELATED"/>
    <property type="match status" value="1"/>
</dbReference>
<evidence type="ECO:0000259" key="6">
    <source>
        <dbReference type="Pfam" id="PF07731"/>
    </source>
</evidence>
<keyword evidence="5" id="KW-0472">Membrane</keyword>
<accession>A0ABS8PCQ6</accession>
<evidence type="ECO:0000256" key="1">
    <source>
        <dbReference type="ARBA" id="ARBA00022723"/>
    </source>
</evidence>
<evidence type="ECO:0000256" key="4">
    <source>
        <dbReference type="SAM" id="MobiDB-lite"/>
    </source>
</evidence>
<dbReference type="Gene3D" id="2.60.40.420">
    <property type="entry name" value="Cupredoxins - blue copper proteins"/>
    <property type="match status" value="2"/>
</dbReference>
<dbReference type="PANTHER" id="PTHR11709">
    <property type="entry name" value="MULTI-COPPER OXIDASE"/>
    <property type="match status" value="1"/>
</dbReference>
<organism evidence="8 9">
    <name type="scientific">Actinomycetospora endophytica</name>
    <dbReference type="NCBI Taxonomy" id="2291215"/>
    <lineage>
        <taxon>Bacteria</taxon>
        <taxon>Bacillati</taxon>
        <taxon>Actinomycetota</taxon>
        <taxon>Actinomycetes</taxon>
        <taxon>Pseudonocardiales</taxon>
        <taxon>Pseudonocardiaceae</taxon>
        <taxon>Actinomycetospora</taxon>
    </lineage>
</organism>
<dbReference type="InterPro" id="IPR011706">
    <property type="entry name" value="Cu-oxidase_C"/>
</dbReference>
<keyword evidence="2" id="KW-0560">Oxidoreductase</keyword>
<evidence type="ECO:0000256" key="5">
    <source>
        <dbReference type="SAM" id="Phobius"/>
    </source>
</evidence>
<dbReference type="InterPro" id="IPR002355">
    <property type="entry name" value="Cu_oxidase_Cu_BS"/>
</dbReference>
<evidence type="ECO:0000256" key="3">
    <source>
        <dbReference type="ARBA" id="ARBA00023008"/>
    </source>
</evidence>
<dbReference type="InterPro" id="IPR008972">
    <property type="entry name" value="Cupredoxin"/>
</dbReference>
<dbReference type="RefSeq" id="WP_230737909.1">
    <property type="nucleotide sequence ID" value="NZ_JAJNDB010000005.1"/>
</dbReference>
<dbReference type="SUPFAM" id="SSF49503">
    <property type="entry name" value="Cupredoxins"/>
    <property type="match status" value="2"/>
</dbReference>
<dbReference type="InterPro" id="IPR011707">
    <property type="entry name" value="Cu-oxidase-like_N"/>
</dbReference>
<gene>
    <name evidence="8" type="ORF">LQ327_22015</name>
</gene>
<dbReference type="InterPro" id="IPR045087">
    <property type="entry name" value="Cu-oxidase_fam"/>
</dbReference>
<dbReference type="Pfam" id="PF07732">
    <property type="entry name" value="Cu-oxidase_3"/>
    <property type="match status" value="1"/>
</dbReference>
<dbReference type="Proteomes" id="UP001199469">
    <property type="component" value="Unassembled WGS sequence"/>
</dbReference>
<evidence type="ECO:0000256" key="2">
    <source>
        <dbReference type="ARBA" id="ARBA00023002"/>
    </source>
</evidence>
<sequence length="513" mass="53614">MLGTDGARPSGGLPPLAPPPAPVRTRRRRWRTLAAVVAAVVVLAPIAWFWAASLPAGTWSVTDMGYPDDGGGTPVMADHGSMSGMGGRSVDSLRLPDGPADVDVTLVARAQTVRLAGGQVVTGYTLNGVTPGPEIRAVQGQTIRVRLVNADVPRGVTLHWHGLDVPNGDDGVAGVTQDAVLPGGQFVYRFRVDQVGSFWYHSHQVADEQVRGGLFGPLVVVPRGTSAAPSPTDVTALVHLYDGRRTVDGVGGDLAVPAAPGSVVRVRVTNTDSGPMRAWSSAPYRVLAVDGTDVRGPTPVIGAATQVTAGGRADLEVTAPARIELGGSAVVVGSPTAPAAPAPSTVVDLLGYGTPTPLDRATLGFDPATPARVFDYAIGRRPGFVNGVPGLYWTINGGMYPDVPMFMVREGDVVRMRISNTSGEVHPMHLHGHHAVVLARNGVPATGSPWWMDSLDVPDGTTFDIAFVADNPGIWMDHCHNLAHPAQGLVAHLMYEGVTTPYRAGADTPNDPE</sequence>
<name>A0ABS8PCQ6_9PSEU</name>
<feature type="domain" description="Plastocyanin-like" evidence="7">
    <location>
        <begin position="111"/>
        <end position="223"/>
    </location>
</feature>
<keyword evidence="3" id="KW-0186">Copper</keyword>
<dbReference type="EMBL" id="JAJNDB010000005">
    <property type="protein sequence ID" value="MCD2196052.1"/>
    <property type="molecule type" value="Genomic_DNA"/>
</dbReference>
<dbReference type="PROSITE" id="PS00080">
    <property type="entry name" value="MULTICOPPER_OXIDASE2"/>
    <property type="match status" value="1"/>
</dbReference>
<evidence type="ECO:0000313" key="8">
    <source>
        <dbReference type="EMBL" id="MCD2196052.1"/>
    </source>
</evidence>
<dbReference type="Pfam" id="PF07731">
    <property type="entry name" value="Cu-oxidase_2"/>
    <property type="match status" value="1"/>
</dbReference>
<reference evidence="8 9" key="1">
    <citation type="submission" date="2021-11" db="EMBL/GenBank/DDBJ databases">
        <title>Draft genome sequence of Actinomycetospora sp. SF1 isolated from the rhizosphere soil.</title>
        <authorList>
            <person name="Duangmal K."/>
            <person name="Chantavorakit T."/>
        </authorList>
    </citation>
    <scope>NUCLEOTIDE SEQUENCE [LARGE SCALE GENOMIC DNA]</scope>
    <source>
        <strain evidence="8 9">TBRC 5722</strain>
    </source>
</reference>
<keyword evidence="9" id="KW-1185">Reference proteome</keyword>
<evidence type="ECO:0000313" key="9">
    <source>
        <dbReference type="Proteomes" id="UP001199469"/>
    </source>
</evidence>
<comment type="caution">
    <text evidence="8">The sequence shown here is derived from an EMBL/GenBank/DDBJ whole genome shotgun (WGS) entry which is preliminary data.</text>
</comment>
<feature type="region of interest" description="Disordered" evidence="4">
    <location>
        <begin position="1"/>
        <end position="24"/>
    </location>
</feature>
<feature type="transmembrane region" description="Helical" evidence="5">
    <location>
        <begin position="33"/>
        <end position="51"/>
    </location>
</feature>
<evidence type="ECO:0000259" key="7">
    <source>
        <dbReference type="Pfam" id="PF07732"/>
    </source>
</evidence>
<keyword evidence="5" id="KW-1133">Transmembrane helix</keyword>
<keyword evidence="5" id="KW-0812">Transmembrane</keyword>
<protein>
    <submittedName>
        <fullName evidence="8">Multicopper oxidase family protein</fullName>
    </submittedName>
</protein>